<evidence type="ECO:0000313" key="2">
    <source>
        <dbReference type="EMBL" id="HIU59282.1"/>
    </source>
</evidence>
<organism evidence="2 3">
    <name type="scientific">Candidatus Scatosoma pullistercoris</name>
    <dbReference type="NCBI Taxonomy" id="2840934"/>
    <lineage>
        <taxon>Bacteria</taxon>
        <taxon>Bacillati</taxon>
        <taxon>Bacillota</taxon>
        <taxon>Clostridia</taxon>
        <taxon>Candidatus Scatosoma</taxon>
    </lineage>
</organism>
<name>A0A9D1MFF3_9FIRM</name>
<sequence length="369" mass="39067">MEEFSPLLKARFPYGNYLVLTDEESAPALETVCKTLPKKLTFVLCGEEDVLPLFAAPDGITCVVGAGAAMSPARYFAAVRSLPFAGLCLSCAPRGLGGKSVRVSVNGETAAYPVPMPDLIFLRSEGQETAGNGQEERAAEKKGERACKRAPEADNLSDGREDAEAFLSACALSAVCSDACRALGLPQPSEAAEWLPLFSAAGACGREKVPVLFRAVLTAEYCLGKGFPPGEIFAFCELAEKYAGLSRTQALRACTGALSELYALFFEKGFYRGGAVDYNARREEAAGKFPGAEVSVRAAGAEELVRRAAAFADCSGALSARIAAFRAGLPDREFVTAEQARALGGILRLLPELTGMDAITTLMRDFALL</sequence>
<dbReference type="EMBL" id="DVMZ01000108">
    <property type="protein sequence ID" value="HIU59282.1"/>
    <property type="molecule type" value="Genomic_DNA"/>
</dbReference>
<dbReference type="Proteomes" id="UP000824081">
    <property type="component" value="Unassembled WGS sequence"/>
</dbReference>
<reference evidence="2" key="1">
    <citation type="submission" date="2020-10" db="EMBL/GenBank/DDBJ databases">
        <authorList>
            <person name="Gilroy R."/>
        </authorList>
    </citation>
    <scope>NUCLEOTIDE SEQUENCE</scope>
    <source>
        <strain evidence="2">11687</strain>
    </source>
</reference>
<reference evidence="2" key="2">
    <citation type="journal article" date="2021" name="PeerJ">
        <title>Extensive microbial diversity within the chicken gut microbiome revealed by metagenomics and culture.</title>
        <authorList>
            <person name="Gilroy R."/>
            <person name="Ravi A."/>
            <person name="Getino M."/>
            <person name="Pursley I."/>
            <person name="Horton D.L."/>
            <person name="Alikhan N.F."/>
            <person name="Baker D."/>
            <person name="Gharbi K."/>
            <person name="Hall N."/>
            <person name="Watson M."/>
            <person name="Adriaenssens E.M."/>
            <person name="Foster-Nyarko E."/>
            <person name="Jarju S."/>
            <person name="Secka A."/>
            <person name="Antonio M."/>
            <person name="Oren A."/>
            <person name="Chaudhuri R.R."/>
            <person name="La Ragione R."/>
            <person name="Hildebrand F."/>
            <person name="Pallen M.J."/>
        </authorList>
    </citation>
    <scope>NUCLEOTIDE SEQUENCE</scope>
    <source>
        <strain evidence="2">11687</strain>
    </source>
</reference>
<feature type="region of interest" description="Disordered" evidence="1">
    <location>
        <begin position="128"/>
        <end position="156"/>
    </location>
</feature>
<comment type="caution">
    <text evidence="2">The sequence shown here is derived from an EMBL/GenBank/DDBJ whole genome shotgun (WGS) entry which is preliminary data.</text>
</comment>
<dbReference type="AlphaFoldDB" id="A0A9D1MFF3"/>
<evidence type="ECO:0000256" key="1">
    <source>
        <dbReference type="SAM" id="MobiDB-lite"/>
    </source>
</evidence>
<protein>
    <submittedName>
        <fullName evidence="2">Uncharacterized protein</fullName>
    </submittedName>
</protein>
<accession>A0A9D1MFF3</accession>
<gene>
    <name evidence="2" type="ORF">IAC57_04170</name>
</gene>
<feature type="compositionally biased region" description="Basic and acidic residues" evidence="1">
    <location>
        <begin position="134"/>
        <end position="156"/>
    </location>
</feature>
<proteinExistence type="predicted"/>
<evidence type="ECO:0000313" key="3">
    <source>
        <dbReference type="Proteomes" id="UP000824081"/>
    </source>
</evidence>